<dbReference type="InterPro" id="IPR050061">
    <property type="entry name" value="MurCDEF_pg_biosynth"/>
</dbReference>
<evidence type="ECO:0000259" key="1">
    <source>
        <dbReference type="Pfam" id="PF01225"/>
    </source>
</evidence>
<sequence>MRTTVKAIPQRVHLVGAGGIHMSAIAQILRARGHTVSGSDLYLTPLTERLEAMGVTVSRGHDAAHLGEA</sequence>
<dbReference type="EMBL" id="LAZR01065584">
    <property type="protein sequence ID" value="KKK55259.1"/>
    <property type="molecule type" value="Genomic_DNA"/>
</dbReference>
<name>A0A0F8YM41_9ZZZZ</name>
<dbReference type="GO" id="GO:0016881">
    <property type="term" value="F:acid-amino acid ligase activity"/>
    <property type="evidence" value="ECO:0007669"/>
    <property type="project" value="InterPro"/>
</dbReference>
<evidence type="ECO:0000313" key="2">
    <source>
        <dbReference type="EMBL" id="KKK55259.1"/>
    </source>
</evidence>
<dbReference type="Gene3D" id="3.40.50.720">
    <property type="entry name" value="NAD(P)-binding Rossmann-like Domain"/>
    <property type="match status" value="1"/>
</dbReference>
<organism evidence="2">
    <name type="scientific">marine sediment metagenome</name>
    <dbReference type="NCBI Taxonomy" id="412755"/>
    <lineage>
        <taxon>unclassified sequences</taxon>
        <taxon>metagenomes</taxon>
        <taxon>ecological metagenomes</taxon>
    </lineage>
</organism>
<dbReference type="Pfam" id="PF01225">
    <property type="entry name" value="Mur_ligase"/>
    <property type="match status" value="1"/>
</dbReference>
<dbReference type="AlphaFoldDB" id="A0A0F8YM41"/>
<reference evidence="2" key="1">
    <citation type="journal article" date="2015" name="Nature">
        <title>Complex archaea that bridge the gap between prokaryotes and eukaryotes.</title>
        <authorList>
            <person name="Spang A."/>
            <person name="Saw J.H."/>
            <person name="Jorgensen S.L."/>
            <person name="Zaremba-Niedzwiedzka K."/>
            <person name="Martijn J."/>
            <person name="Lind A.E."/>
            <person name="van Eijk R."/>
            <person name="Schleper C."/>
            <person name="Guy L."/>
            <person name="Ettema T.J."/>
        </authorList>
    </citation>
    <scope>NUCLEOTIDE SEQUENCE</scope>
</reference>
<feature type="domain" description="Mur ligase N-terminal catalytic" evidence="1">
    <location>
        <begin position="12"/>
        <end position="65"/>
    </location>
</feature>
<proteinExistence type="predicted"/>
<accession>A0A0F8YM41</accession>
<comment type="caution">
    <text evidence="2">The sequence shown here is derived from an EMBL/GenBank/DDBJ whole genome shotgun (WGS) entry which is preliminary data.</text>
</comment>
<dbReference type="PANTHER" id="PTHR43445:SF3">
    <property type="entry name" value="UDP-N-ACETYLMURAMATE--L-ALANINE LIGASE"/>
    <property type="match status" value="1"/>
</dbReference>
<dbReference type="PANTHER" id="PTHR43445">
    <property type="entry name" value="UDP-N-ACETYLMURAMATE--L-ALANINE LIGASE-RELATED"/>
    <property type="match status" value="1"/>
</dbReference>
<dbReference type="SUPFAM" id="SSF51984">
    <property type="entry name" value="MurCD N-terminal domain"/>
    <property type="match status" value="1"/>
</dbReference>
<dbReference type="InterPro" id="IPR000713">
    <property type="entry name" value="Mur_ligase_N"/>
</dbReference>
<protein>
    <recommendedName>
        <fullName evidence="1">Mur ligase N-terminal catalytic domain-containing protein</fullName>
    </recommendedName>
</protein>
<feature type="non-terminal residue" evidence="2">
    <location>
        <position position="69"/>
    </location>
</feature>
<gene>
    <name evidence="2" type="ORF">LCGC14_3076340</name>
</gene>